<feature type="region of interest" description="Disordered" evidence="1">
    <location>
        <begin position="1"/>
        <end position="38"/>
    </location>
</feature>
<accession>A0A1I7YWS2</accession>
<dbReference type="AlphaFoldDB" id="A0A1I7YWS2"/>
<name>A0A1I7YWS2_9BILA</name>
<evidence type="ECO:0000313" key="3">
    <source>
        <dbReference type="WBParaSite" id="L893_g20486.t1"/>
    </source>
</evidence>
<evidence type="ECO:0000313" key="2">
    <source>
        <dbReference type="Proteomes" id="UP000095287"/>
    </source>
</evidence>
<organism evidence="2 3">
    <name type="scientific">Steinernema glaseri</name>
    <dbReference type="NCBI Taxonomy" id="37863"/>
    <lineage>
        <taxon>Eukaryota</taxon>
        <taxon>Metazoa</taxon>
        <taxon>Ecdysozoa</taxon>
        <taxon>Nematoda</taxon>
        <taxon>Chromadorea</taxon>
        <taxon>Rhabditida</taxon>
        <taxon>Tylenchina</taxon>
        <taxon>Panagrolaimomorpha</taxon>
        <taxon>Strongyloidoidea</taxon>
        <taxon>Steinernematidae</taxon>
        <taxon>Steinernema</taxon>
    </lineage>
</organism>
<sequence length="143" mass="15794">MKTVSLQPPKAKNGSGPDGGPPGCPKSPSTQKKETRKKWIQIRDSLKLARIKIALSEAKFFDKVAVAAYDVFCKVSLSLHHLEFLLPQSDGSDCKEVPEHFVESLYTMFPSRSALLLHVFSVFLANVFVQTPNMESVAMLSLS</sequence>
<proteinExistence type="predicted"/>
<evidence type="ECO:0000256" key="1">
    <source>
        <dbReference type="SAM" id="MobiDB-lite"/>
    </source>
</evidence>
<dbReference type="Proteomes" id="UP000095287">
    <property type="component" value="Unplaced"/>
</dbReference>
<dbReference type="WBParaSite" id="L893_g20486.t1">
    <property type="protein sequence ID" value="L893_g20486.t1"/>
    <property type="gene ID" value="L893_g20486"/>
</dbReference>
<protein>
    <submittedName>
        <fullName evidence="3">CBFD_NFYB_HMF domain-containing protein</fullName>
    </submittedName>
</protein>
<keyword evidence="2" id="KW-1185">Reference proteome</keyword>
<reference evidence="3" key="1">
    <citation type="submission" date="2016-11" db="UniProtKB">
        <authorList>
            <consortium name="WormBaseParasite"/>
        </authorList>
    </citation>
    <scope>IDENTIFICATION</scope>
</reference>